<evidence type="ECO:0000313" key="2">
    <source>
        <dbReference type="Proteomes" id="UP001293593"/>
    </source>
</evidence>
<dbReference type="AlphaFoldDB" id="A0AAE1JWJ3"/>
<gene>
    <name evidence="1" type="ORF">QN277_003758</name>
</gene>
<dbReference type="EMBL" id="JAWXYG010000010">
    <property type="protein sequence ID" value="KAK4260674.1"/>
    <property type="molecule type" value="Genomic_DNA"/>
</dbReference>
<sequence>METKIKSARITKLRNKCGFSRDLYVEPRGLAGGLALWWHNSISLTVLYKSKNVIHVLMESKCLQTPKLISFVYGPPKEGERRLVWNLMRNLVASVRDSWLLVGDFNDLLSQAEKEGGNPRSMRKILNFQSLLSDCNIMDLEFKGSNFTWCNKRLGATMRERLDKALGNVEFREEFDHAVVFHIDPIGSDHHVLLVDYCFYEAKTPKPFRFEANWVHHEEYLQVVNEGWNDVEGHVENNVLELVRRLDACRKRLVVWSRGTFPNFRRLIVRLKQKLECCNIGPITEQSVAETEELTRQLEEVWSQEEIYWRQRSRIGWLNSGDKNTRFFHSSVIQKRQRNKILRLKDDRDVWLVESGD</sequence>
<protein>
    <recommendedName>
        <fullName evidence="3">Endonuclease/exonuclease/phosphatase domain-containing protein</fullName>
    </recommendedName>
</protein>
<keyword evidence="2" id="KW-1185">Reference proteome</keyword>
<dbReference type="Proteomes" id="UP001293593">
    <property type="component" value="Unassembled WGS sequence"/>
</dbReference>
<dbReference type="SUPFAM" id="SSF56219">
    <property type="entry name" value="DNase I-like"/>
    <property type="match status" value="1"/>
</dbReference>
<dbReference type="InterPro" id="IPR036691">
    <property type="entry name" value="Endo/exonu/phosph_ase_sf"/>
</dbReference>
<dbReference type="Gene3D" id="3.60.10.10">
    <property type="entry name" value="Endonuclease/exonuclease/phosphatase"/>
    <property type="match status" value="1"/>
</dbReference>
<organism evidence="1 2">
    <name type="scientific">Acacia crassicarpa</name>
    <name type="common">northern wattle</name>
    <dbReference type="NCBI Taxonomy" id="499986"/>
    <lineage>
        <taxon>Eukaryota</taxon>
        <taxon>Viridiplantae</taxon>
        <taxon>Streptophyta</taxon>
        <taxon>Embryophyta</taxon>
        <taxon>Tracheophyta</taxon>
        <taxon>Spermatophyta</taxon>
        <taxon>Magnoliopsida</taxon>
        <taxon>eudicotyledons</taxon>
        <taxon>Gunneridae</taxon>
        <taxon>Pentapetalae</taxon>
        <taxon>rosids</taxon>
        <taxon>fabids</taxon>
        <taxon>Fabales</taxon>
        <taxon>Fabaceae</taxon>
        <taxon>Caesalpinioideae</taxon>
        <taxon>mimosoid clade</taxon>
        <taxon>Acacieae</taxon>
        <taxon>Acacia</taxon>
    </lineage>
</organism>
<proteinExistence type="predicted"/>
<name>A0AAE1JWJ3_9FABA</name>
<accession>A0AAE1JWJ3</accession>
<dbReference type="PANTHER" id="PTHR33710">
    <property type="entry name" value="BNAC02G09200D PROTEIN"/>
    <property type="match status" value="1"/>
</dbReference>
<evidence type="ECO:0000313" key="1">
    <source>
        <dbReference type="EMBL" id="KAK4260674.1"/>
    </source>
</evidence>
<dbReference type="PANTHER" id="PTHR33710:SF62">
    <property type="entry name" value="DUF4283 DOMAIN PROTEIN"/>
    <property type="match status" value="1"/>
</dbReference>
<reference evidence="1" key="1">
    <citation type="submission" date="2023-10" db="EMBL/GenBank/DDBJ databases">
        <title>Chromosome-level genome of the transformable northern wattle, Acacia crassicarpa.</title>
        <authorList>
            <person name="Massaro I."/>
            <person name="Sinha N.R."/>
            <person name="Poethig S."/>
            <person name="Leichty A.R."/>
        </authorList>
    </citation>
    <scope>NUCLEOTIDE SEQUENCE</scope>
    <source>
        <strain evidence="1">Acra3RX</strain>
        <tissue evidence="1">Leaf</tissue>
    </source>
</reference>
<evidence type="ECO:0008006" key="3">
    <source>
        <dbReference type="Google" id="ProtNLM"/>
    </source>
</evidence>
<comment type="caution">
    <text evidence="1">The sequence shown here is derived from an EMBL/GenBank/DDBJ whole genome shotgun (WGS) entry which is preliminary data.</text>
</comment>